<reference evidence="3" key="1">
    <citation type="journal article" date="2017" name="Nature">
        <title>The sunflower genome provides insights into oil metabolism, flowering and Asterid evolution.</title>
        <authorList>
            <person name="Badouin H."/>
            <person name="Gouzy J."/>
            <person name="Grassa C.J."/>
            <person name="Murat F."/>
            <person name="Staton S.E."/>
            <person name="Cottret L."/>
            <person name="Lelandais-Briere C."/>
            <person name="Owens G.L."/>
            <person name="Carrere S."/>
            <person name="Mayjonade B."/>
            <person name="Legrand L."/>
            <person name="Gill N."/>
            <person name="Kane N.C."/>
            <person name="Bowers J.E."/>
            <person name="Hubner S."/>
            <person name="Bellec A."/>
            <person name="Berard A."/>
            <person name="Berges H."/>
            <person name="Blanchet N."/>
            <person name="Boniface M.C."/>
            <person name="Brunel D."/>
            <person name="Catrice O."/>
            <person name="Chaidir N."/>
            <person name="Claudel C."/>
            <person name="Donnadieu C."/>
            <person name="Faraut T."/>
            <person name="Fievet G."/>
            <person name="Helmstetter N."/>
            <person name="King M."/>
            <person name="Knapp S.J."/>
            <person name="Lai Z."/>
            <person name="Le Paslier M.C."/>
            <person name="Lippi Y."/>
            <person name="Lorenzon L."/>
            <person name="Mandel J.R."/>
            <person name="Marage G."/>
            <person name="Marchand G."/>
            <person name="Marquand E."/>
            <person name="Bret-Mestries E."/>
            <person name="Morien E."/>
            <person name="Nambeesan S."/>
            <person name="Nguyen T."/>
            <person name="Pegot-Espagnet P."/>
            <person name="Pouilly N."/>
            <person name="Raftis F."/>
            <person name="Sallet E."/>
            <person name="Schiex T."/>
            <person name="Thomas J."/>
            <person name="Vandecasteele C."/>
            <person name="Vares D."/>
            <person name="Vear F."/>
            <person name="Vautrin S."/>
            <person name="Crespi M."/>
            <person name="Mangin B."/>
            <person name="Burke J.M."/>
            <person name="Salse J."/>
            <person name="Munos S."/>
            <person name="Vincourt P."/>
            <person name="Rieseberg L.H."/>
            <person name="Langlade N.B."/>
        </authorList>
    </citation>
    <scope>NUCLEOTIDE SEQUENCE [LARGE SCALE GENOMIC DNA]</scope>
    <source>
        <strain evidence="3">cv. SF193</strain>
    </source>
</reference>
<feature type="transmembrane region" description="Helical" evidence="1">
    <location>
        <begin position="6"/>
        <end position="25"/>
    </location>
</feature>
<dbReference type="InParanoid" id="A0A251V1D1"/>
<accession>A0A251V1D1</accession>
<organism evidence="2 3">
    <name type="scientific">Helianthus annuus</name>
    <name type="common">Common sunflower</name>
    <dbReference type="NCBI Taxonomy" id="4232"/>
    <lineage>
        <taxon>Eukaryota</taxon>
        <taxon>Viridiplantae</taxon>
        <taxon>Streptophyta</taxon>
        <taxon>Embryophyta</taxon>
        <taxon>Tracheophyta</taxon>
        <taxon>Spermatophyta</taxon>
        <taxon>Magnoliopsida</taxon>
        <taxon>eudicotyledons</taxon>
        <taxon>Gunneridae</taxon>
        <taxon>Pentapetalae</taxon>
        <taxon>asterids</taxon>
        <taxon>campanulids</taxon>
        <taxon>Asterales</taxon>
        <taxon>Asteraceae</taxon>
        <taxon>Asteroideae</taxon>
        <taxon>Heliantheae alliance</taxon>
        <taxon>Heliantheae</taxon>
        <taxon>Helianthus</taxon>
    </lineage>
</organism>
<dbReference type="AlphaFoldDB" id="A0A251V1D1"/>
<evidence type="ECO:0000313" key="2">
    <source>
        <dbReference type="EMBL" id="OTG28926.1"/>
    </source>
</evidence>
<evidence type="ECO:0000313" key="3">
    <source>
        <dbReference type="Proteomes" id="UP000215914"/>
    </source>
</evidence>
<keyword evidence="3" id="KW-1185">Reference proteome</keyword>
<dbReference type="Proteomes" id="UP000215914">
    <property type="component" value="Chromosome 4"/>
</dbReference>
<dbReference type="EMBL" id="CM007893">
    <property type="protein sequence ID" value="OTG28926.1"/>
    <property type="molecule type" value="Genomic_DNA"/>
</dbReference>
<keyword evidence="2" id="KW-0378">Hydrolase</keyword>
<dbReference type="InterPro" id="IPR036514">
    <property type="entry name" value="SGNH_hydro_sf"/>
</dbReference>
<keyword evidence="1" id="KW-0812">Transmembrane</keyword>
<dbReference type="GO" id="GO:0016787">
    <property type="term" value="F:hydrolase activity"/>
    <property type="evidence" value="ECO:0007669"/>
    <property type="project" value="UniProtKB-KW"/>
</dbReference>
<dbReference type="Gene3D" id="3.40.50.1110">
    <property type="entry name" value="SGNH hydrolase"/>
    <property type="match status" value="1"/>
</dbReference>
<proteinExistence type="predicted"/>
<keyword evidence="1" id="KW-1133">Transmembrane helix</keyword>
<evidence type="ECO:0000256" key="1">
    <source>
        <dbReference type="SAM" id="Phobius"/>
    </source>
</evidence>
<protein>
    <submittedName>
        <fullName evidence="2">Putative SGNH hydrolase-type esterase domain-containing protein</fullName>
    </submittedName>
</protein>
<sequence length="80" mass="8964">MGISSYFFPMIPFLMLILITGTLHANGCYTSIISFGDSLADTGNLKQLNSKSNSQPPHCWFRPLSTLSQHTLMNVNMQKR</sequence>
<gene>
    <name evidence="2" type="ORF">HannXRQ_Chr04g0116671</name>
</gene>
<keyword evidence="1" id="KW-0472">Membrane</keyword>
<dbReference type="STRING" id="4232.A0A251V1D1"/>
<name>A0A251V1D1_HELAN</name>